<evidence type="ECO:0000313" key="4">
    <source>
        <dbReference type="Proteomes" id="UP001178322"/>
    </source>
</evidence>
<dbReference type="GO" id="GO:0008237">
    <property type="term" value="F:metallopeptidase activity"/>
    <property type="evidence" value="ECO:0007669"/>
    <property type="project" value="UniProtKB-KW"/>
</dbReference>
<reference evidence="3" key="1">
    <citation type="submission" date="2023-05" db="EMBL/GenBank/DDBJ databases">
        <title>Comparative genomics of Bacillaceae isolates and their secondary metabolite potential.</title>
        <authorList>
            <person name="Song L."/>
            <person name="Nielsen L.J."/>
            <person name="Mohite O."/>
            <person name="Xu X."/>
            <person name="Weber T."/>
            <person name="Kovacs A.T."/>
        </authorList>
    </citation>
    <scope>NUCLEOTIDE SEQUENCE</scope>
    <source>
        <strain evidence="3">LY1</strain>
    </source>
</reference>
<feature type="transmembrane region" description="Helical" evidence="1">
    <location>
        <begin position="45"/>
        <end position="65"/>
    </location>
</feature>
<dbReference type="RefSeq" id="WP_283868159.1">
    <property type="nucleotide sequence ID" value="NZ_CP126101.1"/>
</dbReference>
<accession>A0AAX3WNK3</accession>
<keyword evidence="1" id="KW-0472">Membrane</keyword>
<dbReference type="Pfam" id="PF02517">
    <property type="entry name" value="Rce1-like"/>
    <property type="match status" value="1"/>
</dbReference>
<feature type="transmembrane region" description="Helical" evidence="1">
    <location>
        <begin position="163"/>
        <end position="188"/>
    </location>
</feature>
<feature type="transmembrane region" description="Helical" evidence="1">
    <location>
        <begin position="6"/>
        <end position="24"/>
    </location>
</feature>
<evidence type="ECO:0000259" key="2">
    <source>
        <dbReference type="Pfam" id="PF02517"/>
    </source>
</evidence>
<protein>
    <submittedName>
        <fullName evidence="3">CPBP family intramembrane metalloprotease</fullName>
        <ecNumber evidence="3">3.4.-.-</ecNumber>
    </submittedName>
</protein>
<feature type="transmembrane region" description="Helical" evidence="1">
    <location>
        <begin position="85"/>
        <end position="106"/>
    </location>
</feature>
<gene>
    <name evidence="3" type="ORF">QNH24_13780</name>
</gene>
<keyword evidence="3" id="KW-0645">Protease</keyword>
<evidence type="ECO:0000256" key="1">
    <source>
        <dbReference type="SAM" id="Phobius"/>
    </source>
</evidence>
<keyword evidence="3" id="KW-0482">Metalloprotease</keyword>
<name>A0AAX3WNK3_9BACI</name>
<organism evidence="3 4">
    <name type="scientific">Lysinibacillus pakistanensis</name>
    <dbReference type="NCBI Taxonomy" id="759811"/>
    <lineage>
        <taxon>Bacteria</taxon>
        <taxon>Bacillati</taxon>
        <taxon>Bacillota</taxon>
        <taxon>Bacilli</taxon>
        <taxon>Bacillales</taxon>
        <taxon>Bacillaceae</taxon>
        <taxon>Lysinibacillus</taxon>
    </lineage>
</organism>
<proteinExistence type="predicted"/>
<dbReference type="GO" id="GO:0080120">
    <property type="term" value="P:CAAX-box protein maturation"/>
    <property type="evidence" value="ECO:0007669"/>
    <property type="project" value="UniProtKB-ARBA"/>
</dbReference>
<keyword evidence="3" id="KW-0378">Hydrolase</keyword>
<dbReference type="InterPro" id="IPR003675">
    <property type="entry name" value="Rce1/LyrA-like_dom"/>
</dbReference>
<dbReference type="EC" id="3.4.-.-" evidence="3"/>
<dbReference type="EMBL" id="CP126101">
    <property type="protein sequence ID" value="WHY49415.1"/>
    <property type="molecule type" value="Genomic_DNA"/>
</dbReference>
<keyword evidence="1" id="KW-1133">Transmembrane helix</keyword>
<dbReference type="GO" id="GO:0004175">
    <property type="term" value="F:endopeptidase activity"/>
    <property type="evidence" value="ECO:0007669"/>
    <property type="project" value="UniProtKB-ARBA"/>
</dbReference>
<dbReference type="AlphaFoldDB" id="A0AAX3WNK3"/>
<dbReference type="Proteomes" id="UP001178322">
    <property type="component" value="Chromosome"/>
</dbReference>
<sequence>MVFGLWLIIIFTLIYEPFIGYFGYQKFKFAVKENPNTRFKYYIKLIIGLWIPTISIILLVFFTDLDFKDIGLAYPNFNTKTLGNVITYSIFVIAILYLLSILYYFISYHLSDKFRTKFIQAKEEQLNTVSFSDIIPVTGKEKKLWNYVSLTAGVTEEIIYRGFLIFALSYIFPNFSIWLIIFCSSLLFGLAHTYQGLLGVLKTTIVGILFSGLYIGLGSILPLIVFHFLIDYVAKLGDSKTEDKHLIHNKT</sequence>
<feature type="transmembrane region" description="Helical" evidence="1">
    <location>
        <begin position="208"/>
        <end position="230"/>
    </location>
</feature>
<keyword evidence="1" id="KW-0812">Transmembrane</keyword>
<evidence type="ECO:0000313" key="3">
    <source>
        <dbReference type="EMBL" id="WHY49415.1"/>
    </source>
</evidence>
<feature type="domain" description="CAAX prenyl protease 2/Lysostaphin resistance protein A-like" evidence="2">
    <location>
        <begin position="147"/>
        <end position="233"/>
    </location>
</feature>